<proteinExistence type="predicted"/>
<evidence type="ECO:0000313" key="1">
    <source>
        <dbReference type="EMBL" id="GLD55870.1"/>
    </source>
</evidence>
<protein>
    <submittedName>
        <fullName evidence="1">Activating signal cointegrator 1</fullName>
    </submittedName>
</protein>
<feature type="non-terminal residue" evidence="1">
    <location>
        <position position="55"/>
    </location>
</feature>
<comment type="caution">
    <text evidence="1">The sequence shown here is derived from an EMBL/GenBank/DDBJ whole genome shotgun (WGS) entry which is preliminary data.</text>
</comment>
<organism evidence="1 2">
    <name type="scientific">Lates japonicus</name>
    <name type="common">Japanese lates</name>
    <dbReference type="NCBI Taxonomy" id="270547"/>
    <lineage>
        <taxon>Eukaryota</taxon>
        <taxon>Metazoa</taxon>
        <taxon>Chordata</taxon>
        <taxon>Craniata</taxon>
        <taxon>Vertebrata</taxon>
        <taxon>Euteleostomi</taxon>
        <taxon>Actinopterygii</taxon>
        <taxon>Neopterygii</taxon>
        <taxon>Teleostei</taxon>
        <taxon>Neoteleostei</taxon>
        <taxon>Acanthomorphata</taxon>
        <taxon>Carangaria</taxon>
        <taxon>Carangaria incertae sedis</taxon>
        <taxon>Centropomidae</taxon>
        <taxon>Lates</taxon>
    </lineage>
</organism>
<dbReference type="AlphaFoldDB" id="A0AAD3MKK4"/>
<evidence type="ECO:0000313" key="2">
    <source>
        <dbReference type="Proteomes" id="UP001279410"/>
    </source>
</evidence>
<gene>
    <name evidence="1" type="ORF">AKAME5_000828900</name>
</gene>
<dbReference type="EMBL" id="BRZM01000022">
    <property type="protein sequence ID" value="GLD55870.1"/>
    <property type="molecule type" value="Genomic_DNA"/>
</dbReference>
<sequence>FPDTCEESSSPFVFICTNPQELLVKFPMKGKHKIWKLESHYHQGAKKGLVPSAAE</sequence>
<accession>A0AAD3MKK4</accession>
<name>A0AAD3MKK4_LATJO</name>
<reference evidence="1" key="1">
    <citation type="submission" date="2022-08" db="EMBL/GenBank/DDBJ databases">
        <title>Genome sequencing of akame (Lates japonicus).</title>
        <authorList>
            <person name="Hashiguchi Y."/>
            <person name="Takahashi H."/>
        </authorList>
    </citation>
    <scope>NUCLEOTIDE SEQUENCE</scope>
    <source>
        <strain evidence="1">Kochi</strain>
    </source>
</reference>
<keyword evidence="2" id="KW-1185">Reference proteome</keyword>
<dbReference type="Proteomes" id="UP001279410">
    <property type="component" value="Unassembled WGS sequence"/>
</dbReference>